<dbReference type="GO" id="GO:0003677">
    <property type="term" value="F:DNA binding"/>
    <property type="evidence" value="ECO:0007669"/>
    <property type="project" value="InterPro"/>
</dbReference>
<name>A0A285TYZ0_9PROT</name>
<comment type="similarity">
    <text evidence="6 7">Belongs to the class I-like SAM-binding methyltransferase superfamily. C5-methyltransferase family.</text>
</comment>
<dbReference type="Gene3D" id="3.40.50.150">
    <property type="entry name" value="Vaccinia Virus protein VP39"/>
    <property type="match status" value="1"/>
</dbReference>
<dbReference type="PRINTS" id="PR00105">
    <property type="entry name" value="C5METTRFRASE"/>
</dbReference>
<dbReference type="InterPro" id="IPR018117">
    <property type="entry name" value="C5_DNA_meth_AS"/>
</dbReference>
<dbReference type="GO" id="GO:0032259">
    <property type="term" value="P:methylation"/>
    <property type="evidence" value="ECO:0007669"/>
    <property type="project" value="UniProtKB-KW"/>
</dbReference>
<evidence type="ECO:0000313" key="11">
    <source>
        <dbReference type="Proteomes" id="UP000219068"/>
    </source>
</evidence>
<keyword evidence="1 6" id="KW-0489">Methyltransferase</keyword>
<evidence type="ECO:0000256" key="3">
    <source>
        <dbReference type="ARBA" id="ARBA00022691"/>
    </source>
</evidence>
<dbReference type="PROSITE" id="PS00095">
    <property type="entry name" value="C5_MTASE_2"/>
    <property type="match status" value="1"/>
</dbReference>
<dbReference type="SUPFAM" id="SSF47413">
    <property type="entry name" value="lambda repressor-like DNA-binding domains"/>
    <property type="match status" value="1"/>
</dbReference>
<accession>A0A285TYZ0</accession>
<dbReference type="InterPro" id="IPR001525">
    <property type="entry name" value="C5_MeTfrase"/>
</dbReference>
<dbReference type="InterPro" id="IPR029063">
    <property type="entry name" value="SAM-dependent_MTases_sf"/>
</dbReference>
<dbReference type="CDD" id="cd00315">
    <property type="entry name" value="Cyt_C5_DNA_methylase"/>
    <property type="match status" value="1"/>
</dbReference>
<evidence type="ECO:0000259" key="9">
    <source>
        <dbReference type="PROSITE" id="PS50943"/>
    </source>
</evidence>
<keyword evidence="4" id="KW-0680">Restriction system</keyword>
<evidence type="ECO:0000256" key="4">
    <source>
        <dbReference type="ARBA" id="ARBA00022747"/>
    </source>
</evidence>
<dbReference type="GO" id="GO:0009307">
    <property type="term" value="P:DNA restriction-modification system"/>
    <property type="evidence" value="ECO:0007669"/>
    <property type="project" value="UniProtKB-KW"/>
</dbReference>
<evidence type="ECO:0000256" key="1">
    <source>
        <dbReference type="ARBA" id="ARBA00022603"/>
    </source>
</evidence>
<dbReference type="Gene3D" id="1.10.260.40">
    <property type="entry name" value="lambda repressor-like DNA-binding domains"/>
    <property type="match status" value="1"/>
</dbReference>
<dbReference type="Gene3D" id="3.90.120.30">
    <property type="match status" value="1"/>
</dbReference>
<dbReference type="InterPro" id="IPR050750">
    <property type="entry name" value="C5-MTase"/>
</dbReference>
<dbReference type="InterPro" id="IPR031303">
    <property type="entry name" value="C5_meth_CS"/>
</dbReference>
<dbReference type="PROSITE" id="PS00094">
    <property type="entry name" value="C5_MTASE_1"/>
    <property type="match status" value="1"/>
</dbReference>
<proteinExistence type="inferred from homology"/>
<comment type="catalytic activity">
    <reaction evidence="5 8">
        <text>a 2'-deoxycytidine in DNA + S-adenosyl-L-methionine = a 5-methyl-2'-deoxycytidine in DNA + S-adenosyl-L-homocysteine + H(+)</text>
        <dbReference type="Rhea" id="RHEA:13681"/>
        <dbReference type="Rhea" id="RHEA-COMP:11369"/>
        <dbReference type="Rhea" id="RHEA-COMP:11370"/>
        <dbReference type="ChEBI" id="CHEBI:15378"/>
        <dbReference type="ChEBI" id="CHEBI:57856"/>
        <dbReference type="ChEBI" id="CHEBI:59789"/>
        <dbReference type="ChEBI" id="CHEBI:85452"/>
        <dbReference type="ChEBI" id="CHEBI:85454"/>
        <dbReference type="EC" id="2.1.1.37"/>
    </reaction>
</comment>
<dbReference type="EC" id="2.1.1.37" evidence="8"/>
<keyword evidence="3 6" id="KW-0949">S-adenosyl-L-methionine</keyword>
<keyword evidence="2 6" id="KW-0808">Transferase</keyword>
<sequence length="412" mass="45429">MSSMNAYSEFFLHRAAARYTSAEAAKALGVTVTTLRSWENGRKEPPIGALCAMKSVAMSRGVFRPANDNPEFTFVDLFAGIGGLRQAFQEAGGECVFTSEWNRFSVETYVSNFGFGHPIKGDITIVDENEIPEHDILVAGFPCQPFSLAGVSKKNSLGRPHGFADETQGTLFFDVARIINAKQPKAFVLENVRDLKHHDRGRTMAIVLKTLRAAGYKNTRYQVMNGASWVPQNRERLVIVGTRDGEAFDFSRVCIPDKGPVLRTILHTPEVPQSWDSVYAPGGDVSKFTLSDKLWEFHRRHAAKHKASGNSFGYGLVTGNSVATRTLSARYYKDGSEILVSQSGKNPRRLTPRECARLMGFDRDGIAPFHIPVSNSQAWRQFGNSVVVPMFAAVAKSLVDHLRGQQVVAIAA</sequence>
<dbReference type="SUPFAM" id="SSF53335">
    <property type="entry name" value="S-adenosyl-L-methionine-dependent methyltransferases"/>
    <property type="match status" value="1"/>
</dbReference>
<dbReference type="Pfam" id="PF00145">
    <property type="entry name" value="DNA_methylase"/>
    <property type="match status" value="1"/>
</dbReference>
<dbReference type="PANTHER" id="PTHR46098:SF1">
    <property type="entry name" value="TRNA (CYTOSINE(38)-C(5))-METHYLTRANSFERASE"/>
    <property type="match status" value="1"/>
</dbReference>
<evidence type="ECO:0000256" key="6">
    <source>
        <dbReference type="PROSITE-ProRule" id="PRU01016"/>
    </source>
</evidence>
<dbReference type="PROSITE" id="PS50943">
    <property type="entry name" value="HTH_CROC1"/>
    <property type="match status" value="1"/>
</dbReference>
<dbReference type="InterPro" id="IPR010982">
    <property type="entry name" value="Lambda_DNA-bd_dom_sf"/>
</dbReference>
<dbReference type="GO" id="GO:0003886">
    <property type="term" value="F:DNA (cytosine-5-)-methyltransferase activity"/>
    <property type="evidence" value="ECO:0007669"/>
    <property type="project" value="UniProtKB-EC"/>
</dbReference>
<evidence type="ECO:0000256" key="5">
    <source>
        <dbReference type="ARBA" id="ARBA00047422"/>
    </source>
</evidence>
<dbReference type="AlphaFoldDB" id="A0A285TYZ0"/>
<evidence type="ECO:0000313" key="10">
    <source>
        <dbReference type="EMBL" id="SOC30490.1"/>
    </source>
</evidence>
<dbReference type="Pfam" id="PF01381">
    <property type="entry name" value="HTH_3"/>
    <property type="match status" value="1"/>
</dbReference>
<feature type="domain" description="HTH cro/C1-type" evidence="9">
    <location>
        <begin position="14"/>
        <end position="47"/>
    </location>
</feature>
<dbReference type="Proteomes" id="UP000219068">
    <property type="component" value="Unassembled WGS sequence"/>
</dbReference>
<gene>
    <name evidence="10" type="ORF">SAMN05428964_10961</name>
</gene>
<dbReference type="PANTHER" id="PTHR46098">
    <property type="entry name" value="TRNA (CYTOSINE(38)-C(5))-METHYLTRANSFERASE"/>
    <property type="match status" value="1"/>
</dbReference>
<dbReference type="InterPro" id="IPR001387">
    <property type="entry name" value="Cro/C1-type_HTH"/>
</dbReference>
<dbReference type="PROSITE" id="PS51679">
    <property type="entry name" value="SAM_MT_C5"/>
    <property type="match status" value="1"/>
</dbReference>
<protein>
    <recommendedName>
        <fullName evidence="8">Cytosine-specific methyltransferase</fullName>
        <ecNumber evidence="8">2.1.1.37</ecNumber>
    </recommendedName>
</protein>
<feature type="active site" evidence="6">
    <location>
        <position position="143"/>
    </location>
</feature>
<evidence type="ECO:0000256" key="2">
    <source>
        <dbReference type="ARBA" id="ARBA00022679"/>
    </source>
</evidence>
<evidence type="ECO:0000256" key="8">
    <source>
        <dbReference type="RuleBase" id="RU000417"/>
    </source>
</evidence>
<evidence type="ECO:0000256" key="7">
    <source>
        <dbReference type="RuleBase" id="RU000416"/>
    </source>
</evidence>
<dbReference type="CDD" id="cd00093">
    <property type="entry name" value="HTH_XRE"/>
    <property type="match status" value="1"/>
</dbReference>
<dbReference type="NCBIfam" id="TIGR00675">
    <property type="entry name" value="dcm"/>
    <property type="match status" value="1"/>
</dbReference>
<reference evidence="10 11" key="1">
    <citation type="submission" date="2017-08" db="EMBL/GenBank/DDBJ databases">
        <authorList>
            <person name="de Groot N.N."/>
        </authorList>
    </citation>
    <scope>NUCLEOTIDE SEQUENCE [LARGE SCALE GENOMIC DNA]</scope>
    <source>
        <strain evidence="10 11">USBA 78</strain>
    </source>
</reference>
<dbReference type="EMBL" id="OBMM01000009">
    <property type="protein sequence ID" value="SOC30490.1"/>
    <property type="molecule type" value="Genomic_DNA"/>
</dbReference>
<organism evidence="10 11">
    <name type="scientific">Thalassospira xiamenensis</name>
    <dbReference type="NCBI Taxonomy" id="220697"/>
    <lineage>
        <taxon>Bacteria</taxon>
        <taxon>Pseudomonadati</taxon>
        <taxon>Pseudomonadota</taxon>
        <taxon>Alphaproteobacteria</taxon>
        <taxon>Rhodospirillales</taxon>
        <taxon>Thalassospiraceae</taxon>
        <taxon>Thalassospira</taxon>
    </lineage>
</organism>